<dbReference type="Gene3D" id="3.40.720.10">
    <property type="entry name" value="Alkaline Phosphatase, subunit A"/>
    <property type="match status" value="1"/>
</dbReference>
<organism evidence="4">
    <name type="scientific">freshwater metagenome</name>
    <dbReference type="NCBI Taxonomy" id="449393"/>
    <lineage>
        <taxon>unclassified sequences</taxon>
        <taxon>metagenomes</taxon>
        <taxon>ecological metagenomes</taxon>
    </lineage>
</organism>
<dbReference type="EMBL" id="CAFBOR010000050">
    <property type="protein sequence ID" value="CAB4983651.1"/>
    <property type="molecule type" value="Genomic_DNA"/>
</dbReference>
<reference evidence="4" key="1">
    <citation type="submission" date="2020-05" db="EMBL/GenBank/DDBJ databases">
        <authorList>
            <person name="Chiriac C."/>
            <person name="Salcher M."/>
            <person name="Ghai R."/>
            <person name="Kavagutti S V."/>
        </authorList>
    </citation>
    <scope>NUCLEOTIDE SEQUENCE</scope>
</reference>
<proteinExistence type="inferred from homology"/>
<dbReference type="InterPro" id="IPR017850">
    <property type="entry name" value="Alkaline_phosphatase_core_sf"/>
</dbReference>
<feature type="transmembrane region" description="Helical" evidence="2">
    <location>
        <begin position="54"/>
        <end position="78"/>
    </location>
</feature>
<keyword evidence="2" id="KW-0812">Transmembrane</keyword>
<dbReference type="AlphaFoldDB" id="A0A6J7MRW0"/>
<feature type="transmembrane region" description="Helical" evidence="2">
    <location>
        <begin position="98"/>
        <end position="118"/>
    </location>
</feature>
<feature type="domain" description="Sulfatase N-terminal" evidence="3">
    <location>
        <begin position="189"/>
        <end position="501"/>
    </location>
</feature>
<accession>A0A6J7MRW0</accession>
<evidence type="ECO:0000256" key="1">
    <source>
        <dbReference type="ARBA" id="ARBA00008779"/>
    </source>
</evidence>
<dbReference type="GO" id="GO:0004065">
    <property type="term" value="F:arylsulfatase activity"/>
    <property type="evidence" value="ECO:0007669"/>
    <property type="project" value="TreeGrafter"/>
</dbReference>
<evidence type="ECO:0000256" key="2">
    <source>
        <dbReference type="SAM" id="Phobius"/>
    </source>
</evidence>
<dbReference type="InterPro" id="IPR000917">
    <property type="entry name" value="Sulfatase_N"/>
</dbReference>
<dbReference type="InterPro" id="IPR050738">
    <property type="entry name" value="Sulfatase"/>
</dbReference>
<dbReference type="PANTHER" id="PTHR42693:SF33">
    <property type="entry name" value="ARYLSULFATASE"/>
    <property type="match status" value="1"/>
</dbReference>
<keyword evidence="2" id="KW-0472">Membrane</keyword>
<evidence type="ECO:0000313" key="4">
    <source>
        <dbReference type="EMBL" id="CAB4983651.1"/>
    </source>
</evidence>
<protein>
    <submittedName>
        <fullName evidence="4">Unannotated protein</fullName>
    </submittedName>
</protein>
<gene>
    <name evidence="4" type="ORF">UFOPK3974_00506</name>
</gene>
<feature type="transmembrane region" description="Helical" evidence="2">
    <location>
        <begin position="23"/>
        <end position="42"/>
    </location>
</feature>
<feature type="transmembrane region" description="Helical" evidence="2">
    <location>
        <begin position="150"/>
        <end position="172"/>
    </location>
</feature>
<dbReference type="SUPFAM" id="SSF53649">
    <property type="entry name" value="Alkaline phosphatase-like"/>
    <property type="match status" value="1"/>
</dbReference>
<evidence type="ECO:0000259" key="3">
    <source>
        <dbReference type="Pfam" id="PF00884"/>
    </source>
</evidence>
<comment type="similarity">
    <text evidence="1">Belongs to the sulfatase family.</text>
</comment>
<name>A0A6J7MRW0_9ZZZZ</name>
<dbReference type="Pfam" id="PF00884">
    <property type="entry name" value="Sulfatase"/>
    <property type="match status" value="1"/>
</dbReference>
<dbReference type="PANTHER" id="PTHR42693">
    <property type="entry name" value="ARYLSULFATASE FAMILY MEMBER"/>
    <property type="match status" value="1"/>
</dbReference>
<feature type="transmembrane region" description="Helical" evidence="2">
    <location>
        <begin position="124"/>
        <end position="143"/>
    </location>
</feature>
<keyword evidence="2" id="KW-1133">Transmembrane helix</keyword>
<sequence length="695" mass="74386">MQSSTDQATQPQRGFGSTIKREGWALIELISLAGIAIAQPMFETEKFNAAALSATGATLPVLILFTAIVILVPAIFLWAVELPVEILAPKLRPRLHNLLLSFLVSIILFESLGSATAFELGPLLGASIIGGLFFSTLVAKYALIKTFIRVLAFAAPVFGALFLLSAPIQSILPTQAKSPSLDAGKADRVVMIVMDELSVKSLLGGDGKIDAELFPNFAALAADSHWFRNTTSVAPFTQVAVPAVASGEYPETAADLPTATAFPNTIFSLLGGSYKVTANEISSERLCPRNICPLKKPQGFLHLEKSIVRSAANLWWRFASPGPGATFECFCDAATESDGLRQGQRFISGIQPSSEPSFNYVHLLIPHAPWHLTPSGQSYNKGFSIPSGLTPELKWSSKVAAEANKQQHLLQLQAGDKFLGSVVTRLRTLGLYDDSLIVLTADHGVSFRKGSGYRSIDEKNYADILWVPLFIKEPRNVGGGTIDDRPATSVDIVPTMADALDLKIPWRQDGVSLLKAPIARSPRKFIDWPSGFSFLPPNQTKYSGFDEESGFAEVIATPAINPGVASGNRIYAIDGSSSYANLIGTNPESILDLTKPGTNAIYTNGGDYLHVRPAAKYAPWALLKGGLDGETQGLIAVAVNGTIQAISRTLPSILKSPGFSVPLPTDAFISGANKIDVYRVGGTPESPSLIPIKLL</sequence>